<dbReference type="Pfam" id="PF00190">
    <property type="entry name" value="Cupin_1"/>
    <property type="match status" value="2"/>
</dbReference>
<dbReference type="InterPro" id="IPR050253">
    <property type="entry name" value="Seed_Storage-Functional"/>
</dbReference>
<feature type="domain" description="Cupin type-1" evidence="7">
    <location>
        <begin position="53"/>
        <end position="264"/>
    </location>
</feature>
<feature type="compositionally biased region" description="Basic and acidic residues" evidence="6">
    <location>
        <begin position="218"/>
        <end position="239"/>
    </location>
</feature>
<evidence type="ECO:0000313" key="8">
    <source>
        <dbReference type="EMBL" id="KAJ9154160.1"/>
    </source>
</evidence>
<dbReference type="Proteomes" id="UP001174677">
    <property type="component" value="Chromosome 15"/>
</dbReference>
<comment type="subunit">
    <text evidence="5">Hexamer; each subunit is composed of an acidic and a basic chain derived from a single precursor and linked by a disulfide bond.</text>
</comment>
<evidence type="ECO:0000259" key="7">
    <source>
        <dbReference type="SMART" id="SM00835"/>
    </source>
</evidence>
<dbReference type="SUPFAM" id="SSF51182">
    <property type="entry name" value="RmlC-like cupins"/>
    <property type="match status" value="1"/>
</dbReference>
<keyword evidence="4 5" id="KW-1015">Disulfide bond</keyword>
<dbReference type="InterPro" id="IPR006044">
    <property type="entry name" value="11S_seedstore_pln"/>
</dbReference>
<dbReference type="InterPro" id="IPR014710">
    <property type="entry name" value="RmlC-like_jellyroll"/>
</dbReference>
<comment type="function">
    <text evidence="5">Seed storage protein.</text>
</comment>
<dbReference type="CDD" id="cd02242">
    <property type="entry name" value="cupin_11S_legumin_N"/>
    <property type="match status" value="1"/>
</dbReference>
<keyword evidence="9" id="KW-1185">Reference proteome</keyword>
<feature type="compositionally biased region" description="Low complexity" evidence="6">
    <location>
        <begin position="130"/>
        <end position="145"/>
    </location>
</feature>
<dbReference type="PROSITE" id="PS00305">
    <property type="entry name" value="11S_SEED_STORAGE"/>
    <property type="match status" value="1"/>
</dbReference>
<evidence type="ECO:0000256" key="5">
    <source>
        <dbReference type="RuleBase" id="RU003681"/>
    </source>
</evidence>
<feature type="domain" description="Cupin type-1" evidence="7">
    <location>
        <begin position="331"/>
        <end position="480"/>
    </location>
</feature>
<name>A0ABQ9L053_HEVBR</name>
<evidence type="ECO:0000256" key="2">
    <source>
        <dbReference type="ARBA" id="ARBA00022761"/>
    </source>
</evidence>
<keyword evidence="3 5" id="KW-0708">Seed storage protein</keyword>
<dbReference type="CDD" id="cd02243">
    <property type="entry name" value="cupin_11S_legumin_C"/>
    <property type="match status" value="1"/>
</dbReference>
<dbReference type="PRINTS" id="PR00439">
    <property type="entry name" value="11SGLOBULIN"/>
</dbReference>
<evidence type="ECO:0000313" key="9">
    <source>
        <dbReference type="Proteomes" id="UP001174677"/>
    </source>
</evidence>
<comment type="caution">
    <text evidence="8">The sequence shown here is derived from an EMBL/GenBank/DDBJ whole genome shotgun (WGS) entry which is preliminary data.</text>
</comment>
<dbReference type="InterPro" id="IPR006045">
    <property type="entry name" value="Cupin_1"/>
</dbReference>
<evidence type="ECO:0000256" key="4">
    <source>
        <dbReference type="ARBA" id="ARBA00023157"/>
    </source>
</evidence>
<protein>
    <recommendedName>
        <fullName evidence="7">Cupin type-1 domain-containing protein</fullName>
    </recommendedName>
</protein>
<reference evidence="8 9" key="1">
    <citation type="journal article" date="2023" name="Plant Biotechnol. J.">
        <title>Chromosome-level wild Hevea brasiliensis genome provides new tools for genomic-assisted breeding and valuable loci to elevate rubber yield.</title>
        <authorList>
            <person name="Cheng H."/>
            <person name="Song X."/>
            <person name="Hu Y."/>
            <person name="Wu T."/>
            <person name="Yang Q."/>
            <person name="An Z."/>
            <person name="Feng S."/>
            <person name="Deng Z."/>
            <person name="Wu W."/>
            <person name="Zeng X."/>
            <person name="Tu M."/>
            <person name="Wang X."/>
            <person name="Huang H."/>
        </authorList>
    </citation>
    <scope>NUCLEOTIDE SEQUENCE [LARGE SCALE GENOMIC DNA]</scope>
    <source>
        <strain evidence="8">MT/VB/25A 57/8</strain>
    </source>
</reference>
<feature type="compositionally biased region" description="Basic and acidic residues" evidence="6">
    <location>
        <begin position="146"/>
        <end position="155"/>
    </location>
</feature>
<feature type="compositionally biased region" description="Basic and acidic residues" evidence="6">
    <location>
        <begin position="291"/>
        <end position="309"/>
    </location>
</feature>
<dbReference type="PANTHER" id="PTHR31189">
    <property type="entry name" value="OS03G0336100 PROTEIN-RELATED"/>
    <property type="match status" value="1"/>
</dbReference>
<accession>A0ABQ9L053</accession>
<sequence>MAYSSLLSLSLCFLVFFHGCFAQIEQVTTEPRGFPPHQRQQRPQREECQLDRISAVKPNRRIQSEAGVTDVWDENDFQFQCAGVVAMRHVIQLRGLLLPQYVNGPTLVYVVQGSGVQGVVFPGCPETFQSSQSQSQSQYSHSQRQSQRDQHQKVRQIREGDVIALPTGVAQWVYNNGRTPLVLVQVIDTNNPTNQLDQNHRVFFVAGNPQQDIQSQRGEFERGRGRESSQSRRPVESERSGNVFSGMDERVLAEAFNVNTDLARRLRGEDDYRGIIVNVQRGLEVISPQRSPEEERQIREEQQQREFQRGSRGSGRYNGVEETFCTARLRRNVNDPSDADIFNPRAGRVTNVNSHNLPILRNLQLSVQRGVLYRNAIFAPHWNVNSHSISYITRGSGRIQIVDDNGNTVFDGQVQEGQMLTAPQNFVVVKRASVQGLEWVSFKTNDAAKISQLAGRVSAIRSMPVEVVANAYQVSREDARRLKESRQEVTLLSPWSRSRFNATEGNE</sequence>
<evidence type="ECO:0000256" key="6">
    <source>
        <dbReference type="SAM" id="MobiDB-lite"/>
    </source>
</evidence>
<keyword evidence="2 5" id="KW-0758">Storage protein</keyword>
<feature type="signal peptide" evidence="5">
    <location>
        <begin position="1"/>
        <end position="22"/>
    </location>
</feature>
<evidence type="ECO:0000256" key="3">
    <source>
        <dbReference type="ARBA" id="ARBA00023129"/>
    </source>
</evidence>
<gene>
    <name evidence="8" type="ORF">P3X46_027525</name>
</gene>
<dbReference type="PANTHER" id="PTHR31189:SF48">
    <property type="entry name" value="LEGUMIN B"/>
    <property type="match status" value="1"/>
</dbReference>
<dbReference type="SMART" id="SM00835">
    <property type="entry name" value="Cupin_1"/>
    <property type="match status" value="2"/>
</dbReference>
<keyword evidence="5" id="KW-0732">Signal</keyword>
<feature type="chain" id="PRO_5044958389" description="Cupin type-1 domain-containing protein" evidence="5">
    <location>
        <begin position="23"/>
        <end position="507"/>
    </location>
</feature>
<dbReference type="EMBL" id="JARPOI010000015">
    <property type="protein sequence ID" value="KAJ9154160.1"/>
    <property type="molecule type" value="Genomic_DNA"/>
</dbReference>
<organism evidence="8 9">
    <name type="scientific">Hevea brasiliensis</name>
    <name type="common">Para rubber tree</name>
    <name type="synonym">Siphonia brasiliensis</name>
    <dbReference type="NCBI Taxonomy" id="3981"/>
    <lineage>
        <taxon>Eukaryota</taxon>
        <taxon>Viridiplantae</taxon>
        <taxon>Streptophyta</taxon>
        <taxon>Embryophyta</taxon>
        <taxon>Tracheophyta</taxon>
        <taxon>Spermatophyta</taxon>
        <taxon>Magnoliopsida</taxon>
        <taxon>eudicotyledons</taxon>
        <taxon>Gunneridae</taxon>
        <taxon>Pentapetalae</taxon>
        <taxon>rosids</taxon>
        <taxon>fabids</taxon>
        <taxon>Malpighiales</taxon>
        <taxon>Euphorbiaceae</taxon>
        <taxon>Crotonoideae</taxon>
        <taxon>Micrandreae</taxon>
        <taxon>Hevea</taxon>
    </lineage>
</organism>
<feature type="region of interest" description="Disordered" evidence="6">
    <location>
        <begin position="287"/>
        <end position="315"/>
    </location>
</feature>
<proteinExistence type="inferred from homology"/>
<dbReference type="InterPro" id="IPR011051">
    <property type="entry name" value="RmlC_Cupin_sf"/>
</dbReference>
<evidence type="ECO:0000256" key="1">
    <source>
        <dbReference type="ARBA" id="ARBA00007178"/>
    </source>
</evidence>
<dbReference type="InterPro" id="IPR022379">
    <property type="entry name" value="11S_seedstore_CS"/>
</dbReference>
<comment type="similarity">
    <text evidence="1 5">Belongs to the 11S seed storage protein (globulins) family.</text>
</comment>
<feature type="region of interest" description="Disordered" evidence="6">
    <location>
        <begin position="213"/>
        <end position="242"/>
    </location>
</feature>
<dbReference type="Gene3D" id="2.60.120.10">
    <property type="entry name" value="Jelly Rolls"/>
    <property type="match status" value="2"/>
</dbReference>
<feature type="region of interest" description="Disordered" evidence="6">
    <location>
        <begin position="130"/>
        <end position="155"/>
    </location>
</feature>